<evidence type="ECO:0000313" key="3">
    <source>
        <dbReference type="EMBL" id="WDE99321.1"/>
    </source>
</evidence>
<evidence type="ECO:0000256" key="1">
    <source>
        <dbReference type="ARBA" id="ARBA00022481"/>
    </source>
</evidence>
<dbReference type="PANTHER" id="PTHR30093">
    <property type="entry name" value="GENERAL SECRETION PATHWAY PROTEIN G"/>
    <property type="match status" value="1"/>
</dbReference>
<dbReference type="InterPro" id="IPR012902">
    <property type="entry name" value="N_methyl_site"/>
</dbReference>
<keyword evidence="2" id="KW-1133">Transmembrane helix</keyword>
<dbReference type="SUPFAM" id="SSF54523">
    <property type="entry name" value="Pili subunits"/>
    <property type="match status" value="1"/>
</dbReference>
<accession>A0ABY7VYH6</accession>
<dbReference type="RefSeq" id="WP_274154179.1">
    <property type="nucleotide sequence ID" value="NZ_CP117812.1"/>
</dbReference>
<reference evidence="3 4" key="1">
    <citation type="submission" date="2023-02" db="EMBL/GenBank/DDBJ databases">
        <title>Genome sequence of Lentisphaera profundi SAORIC-696.</title>
        <authorList>
            <person name="Kim e."/>
            <person name="Cho J.-C."/>
            <person name="Choi A."/>
            <person name="Kang I."/>
        </authorList>
    </citation>
    <scope>NUCLEOTIDE SEQUENCE [LARGE SCALE GENOMIC DNA]</scope>
    <source>
        <strain evidence="3 4">SAORIC-696</strain>
    </source>
</reference>
<dbReference type="NCBIfam" id="TIGR02532">
    <property type="entry name" value="IV_pilin_GFxxxE"/>
    <property type="match status" value="1"/>
</dbReference>
<dbReference type="PRINTS" id="PR00813">
    <property type="entry name" value="BCTERIALGSPG"/>
</dbReference>
<dbReference type="EMBL" id="CP117812">
    <property type="protein sequence ID" value="WDE99321.1"/>
    <property type="molecule type" value="Genomic_DNA"/>
</dbReference>
<gene>
    <name evidence="3" type="ORF">PQO03_15905</name>
</gene>
<proteinExistence type="predicted"/>
<dbReference type="InterPro" id="IPR045584">
    <property type="entry name" value="Pilin-like"/>
</dbReference>
<evidence type="ECO:0000256" key="2">
    <source>
        <dbReference type="SAM" id="Phobius"/>
    </source>
</evidence>
<dbReference type="Gene3D" id="3.30.700.10">
    <property type="entry name" value="Glycoprotein, Type 4 Pilin"/>
    <property type="match status" value="1"/>
</dbReference>
<keyword evidence="1" id="KW-0488">Methylation</keyword>
<evidence type="ECO:0000313" key="4">
    <source>
        <dbReference type="Proteomes" id="UP001214250"/>
    </source>
</evidence>
<sequence length="255" mass="27950">MKQEKLISKINFTRKFTLIELLVVVAIIGILASLLLPSLSKSRASARRVVCVNNLKNISTSLIMYPGDNNNFLPYGNGVGVSRPITWDDLLGMGTYDGRNNITMQIAQLNKINDSTYGSEIYYCPEADFDYITAAGEPVRTYTVNTNLMWSVEAPIGNKAGLVMEPASTSNAGSVQVNEISKPSSTVMVFDNEGAWAQGWRAAGHGYYLDDVRRHSQHGKTYFALMGFADGSVRHTAMLGTSSKVTGGEEMWDID</sequence>
<keyword evidence="4" id="KW-1185">Reference proteome</keyword>
<protein>
    <submittedName>
        <fullName evidence="3">Prepilin-type N-terminal cleavage/methylation domain-containing protein</fullName>
    </submittedName>
</protein>
<dbReference type="InterPro" id="IPR000983">
    <property type="entry name" value="Bac_GSPG_pilin"/>
</dbReference>
<feature type="transmembrane region" description="Helical" evidence="2">
    <location>
        <begin position="21"/>
        <end position="39"/>
    </location>
</feature>
<dbReference type="Proteomes" id="UP001214250">
    <property type="component" value="Chromosome 2"/>
</dbReference>
<name>A0ABY7VYH6_9BACT</name>
<keyword evidence="2" id="KW-0472">Membrane</keyword>
<keyword evidence="2" id="KW-0812">Transmembrane</keyword>
<organism evidence="3 4">
    <name type="scientific">Lentisphaera profundi</name>
    <dbReference type="NCBI Taxonomy" id="1658616"/>
    <lineage>
        <taxon>Bacteria</taxon>
        <taxon>Pseudomonadati</taxon>
        <taxon>Lentisphaerota</taxon>
        <taxon>Lentisphaeria</taxon>
        <taxon>Lentisphaerales</taxon>
        <taxon>Lentisphaeraceae</taxon>
        <taxon>Lentisphaera</taxon>
    </lineage>
</organism>